<accession>A0A7I2V4L3</accession>
<evidence type="ECO:0000313" key="2">
    <source>
        <dbReference type="Proteomes" id="UP000005640"/>
    </source>
</evidence>
<dbReference type="Ensembl" id="ENST00000676562.1">
    <property type="protein sequence ID" value="ENSP00000504019.1"/>
    <property type="gene ID" value="ENSG00000148334.16"/>
</dbReference>
<dbReference type="Proteomes" id="UP000005640">
    <property type="component" value="Chromosome 9"/>
</dbReference>
<gene>
    <name evidence="1" type="primary">PTGES2</name>
</gene>
<dbReference type="GeneTree" id="ENSGT00390000000224"/>
<proteinExistence type="evidence at protein level"/>
<dbReference type="Ensembl" id="ENST00000676562.1">
    <property type="protein sequence ID" value="ENSP00000504019.1"/>
    <property type="gene ID" value="ENSG00000148334.17"/>
</dbReference>
<dbReference type="OpenTargets" id="ENSG00000148334"/>
<protein>
    <submittedName>
        <fullName evidence="1">Prostaglandin E synthase 2</fullName>
    </submittedName>
</protein>
<organism evidence="1 2">
    <name type="scientific">Homo sapiens</name>
    <name type="common">Human</name>
    <dbReference type="NCBI Taxonomy" id="9606"/>
    <lineage>
        <taxon>Eukaryota</taxon>
        <taxon>Metazoa</taxon>
        <taxon>Chordata</taxon>
        <taxon>Craniata</taxon>
        <taxon>Vertebrata</taxon>
        <taxon>Euteleostomi</taxon>
        <taxon>Mammalia</taxon>
        <taxon>Eutheria</taxon>
        <taxon>Euarchontoglires</taxon>
        <taxon>Primates</taxon>
        <taxon>Haplorrhini</taxon>
        <taxon>Catarrhini</taxon>
        <taxon>Hominidae</taxon>
        <taxon>Homo</taxon>
    </lineage>
</organism>
<evidence type="ECO:0007829" key="3">
    <source>
        <dbReference type="PeptideAtlas" id="A0A7I2V4L3"/>
    </source>
</evidence>
<dbReference type="Bgee" id="ENSG00000148334">
    <property type="expression patterns" value="Expressed in apex of heart and 188 other cell types or tissues"/>
</dbReference>
<reference evidence="1 2" key="3">
    <citation type="journal article" date="2004" name="Nature">
        <title>Finishing the euchromatic sequence of the human genome.</title>
        <authorList>
            <consortium name="International Human Genome Sequencing Consortium"/>
        </authorList>
    </citation>
    <scope>NUCLEOTIDE SEQUENCE [LARGE SCALE GENOMIC DNA]</scope>
</reference>
<reference evidence="1" key="5">
    <citation type="submission" date="2025-09" db="UniProtKB">
        <authorList>
            <consortium name="Ensembl"/>
        </authorList>
    </citation>
    <scope>IDENTIFICATION</scope>
</reference>
<dbReference type="OrthoDB" id="423541at2759"/>
<reference evidence="1 2" key="1">
    <citation type="journal article" date="2001" name="Nature">
        <title>Initial sequencing and analysis of the human genome.</title>
        <authorList>
            <consortium name="International Human Genome Sequencing Consortium"/>
            <person name="Lander E.S."/>
            <person name="Linton L.M."/>
            <person name="Birren B."/>
            <person name="Nusbaum C."/>
            <person name="Zody M.C."/>
            <person name="Baldwin J."/>
            <person name="Devon K."/>
            <person name="Dewar K."/>
            <person name="Doyle M."/>
            <person name="FitzHugh W."/>
            <person name="Funke R."/>
            <person name="Gage D."/>
            <person name="Harris K."/>
            <person name="Heaford A."/>
            <person name="Howland J."/>
            <person name="Kann L."/>
            <person name="Lehoczky J."/>
            <person name="LeVine R."/>
            <person name="McEwan P."/>
            <person name="McKernan K."/>
            <person name="Meldrim J."/>
            <person name="Mesirov J.P."/>
            <person name="Miranda C."/>
            <person name="Morris W."/>
            <person name="Naylor J."/>
            <person name="Raymond C."/>
            <person name="Rosetti M."/>
            <person name="Santos R."/>
            <person name="Sheridan A."/>
            <person name="Sougnez C."/>
            <person name="Stange-Thomann N."/>
            <person name="Stojanovic N."/>
            <person name="Subramanian A."/>
            <person name="Wyman D."/>
            <person name="Rogers J."/>
            <person name="Sulston J."/>
            <person name="Ainscough R."/>
            <person name="Beck S."/>
            <person name="Bentley D."/>
            <person name="Burton J."/>
            <person name="Clee C."/>
            <person name="Carter N."/>
            <person name="Coulson A."/>
            <person name="Deadman R."/>
            <person name="Deloukas P."/>
            <person name="Dunham A."/>
            <person name="Dunham I."/>
            <person name="Durbin R."/>
            <person name="French L."/>
            <person name="Grafham D."/>
            <person name="Gregory S."/>
            <person name="Hubbard T."/>
            <person name="Humphray S."/>
            <person name="Hunt A."/>
            <person name="Jones M."/>
            <person name="Lloyd C."/>
            <person name="McMurray A."/>
            <person name="Matthews L."/>
            <person name="Mercer S."/>
            <person name="Milne S."/>
            <person name="Mullikin J.C."/>
            <person name="Mungall A."/>
            <person name="Plumb R."/>
            <person name="Ross M."/>
            <person name="Shownkeen R."/>
            <person name="Sims S."/>
            <person name="Waterston R.H."/>
            <person name="Wilson R.K."/>
            <person name="Hillier L.W."/>
            <person name="McPherson J.D."/>
            <person name="Marra M.A."/>
            <person name="Mardis E.R."/>
            <person name="Fulton L.A."/>
            <person name="Chinwalla A.T."/>
            <person name="Pepin K.H."/>
            <person name="Gish W.R."/>
            <person name="Chissoe S.L."/>
            <person name="Wendl M.C."/>
            <person name="Delehaunty K.D."/>
            <person name="Miner T.L."/>
            <person name="Delehaunty A."/>
            <person name="Kramer J.B."/>
            <person name="Cook L.L."/>
            <person name="Fulton R.S."/>
            <person name="Johnson D.L."/>
            <person name="Minx P.J."/>
            <person name="Clifton S.W."/>
            <person name="Hawkins T."/>
            <person name="Branscomb E."/>
            <person name="Predki P."/>
            <person name="Richardson P."/>
            <person name="Wenning S."/>
            <person name="Slezak T."/>
            <person name="Doggett N."/>
            <person name="Cheng J.F."/>
            <person name="Olsen A."/>
            <person name="Lucas S."/>
            <person name="Elkin C."/>
            <person name="Uberbacher E."/>
            <person name="Frazier M."/>
            <person name="Gibbs R.A."/>
            <person name="Muzny D.M."/>
            <person name="Scherer S.E."/>
            <person name="Bouck J.B."/>
            <person name="Sodergren E.J."/>
            <person name="Worley K.C."/>
            <person name="Rives C.M."/>
            <person name="Gorrell J.H."/>
            <person name="Metzker M.L."/>
            <person name="Naylor S.L."/>
            <person name="Kucherlapati R.S."/>
            <person name="Nelson D.L."/>
            <person name="Weinstock G.M."/>
            <person name="Sakaki Y."/>
            <person name="Fujiyama A."/>
            <person name="Hattori M."/>
            <person name="Yada T."/>
            <person name="Toyoda A."/>
            <person name="Itoh T."/>
            <person name="Kawagoe C."/>
            <person name="Watanabe H."/>
            <person name="Totoki Y."/>
            <person name="Taylor T."/>
            <person name="Weissenbach J."/>
            <person name="Heilig R."/>
            <person name="Saurin W."/>
            <person name="Artiguenave F."/>
            <person name="Brottier P."/>
            <person name="Bruls T."/>
            <person name="Pelletier E."/>
            <person name="Robert C."/>
            <person name="Wincker P."/>
            <person name="Smith D.R."/>
            <person name="Doucette-Stamm L."/>
            <person name="Rubenfield M."/>
            <person name="Weinstock K."/>
            <person name="Lee H.M."/>
            <person name="Dubois J."/>
            <person name="Rosenthal A."/>
            <person name="Platzer M."/>
            <person name="Nyakatura G."/>
            <person name="Taudien S."/>
            <person name="Rump A."/>
            <person name="Yang H."/>
            <person name="Yu J."/>
            <person name="Wang J."/>
            <person name="Huang G."/>
            <person name="Gu J."/>
            <person name="Hood L."/>
            <person name="Rowen L."/>
            <person name="Madan A."/>
            <person name="Qin S."/>
            <person name="Davis R.W."/>
            <person name="Federspiel N.A."/>
            <person name="Abola A.P."/>
            <person name="Proctor M.J."/>
            <person name="Myers R.M."/>
            <person name="Schmutz J."/>
            <person name="Dickson M."/>
            <person name="Grimwood J."/>
            <person name="Cox D.R."/>
            <person name="Olson M.V."/>
            <person name="Kaul R."/>
            <person name="Raymond C."/>
            <person name="Shimizu N."/>
            <person name="Kawasaki K."/>
            <person name="Minoshima S."/>
            <person name="Evans G.A."/>
            <person name="Athanasiou M."/>
            <person name="Schultz R."/>
            <person name="Roe B.A."/>
            <person name="Chen F."/>
            <person name="Pan H."/>
            <person name="Ramser J."/>
            <person name="Lehrach H."/>
            <person name="Reinhardt R."/>
            <person name="McCombie W.R."/>
            <person name="de la Bastide M."/>
            <person name="Dedhia N."/>
            <person name="Blocker H."/>
            <person name="Hornischer K."/>
            <person name="Nordsiek G."/>
            <person name="Agarwala R."/>
            <person name="Aravind L."/>
            <person name="Bailey J.A."/>
            <person name="Bateman A."/>
            <person name="Batzoglou S."/>
            <person name="Birney E."/>
            <person name="Bork P."/>
            <person name="Brown D.G."/>
            <person name="Burge C.B."/>
            <person name="Cerutti L."/>
            <person name="Chen H.C."/>
            <person name="Church D."/>
            <person name="Clamp M."/>
            <person name="Copley R.R."/>
            <person name="Doerks T."/>
            <person name="Eddy S.R."/>
            <person name="Eichler E.E."/>
            <person name="Furey T.S."/>
            <person name="Galagan J."/>
            <person name="Gilbert J.G."/>
            <person name="Harmon C."/>
            <person name="Hayashizaki Y."/>
            <person name="Haussler D."/>
            <person name="Hermjakob H."/>
            <person name="Hokamp K."/>
            <person name="Jang W."/>
            <person name="Johnson L.S."/>
            <person name="Jones T.A."/>
            <person name="Kasif S."/>
            <person name="Kaspryzk A."/>
            <person name="Kennedy S."/>
            <person name="Kent W.J."/>
            <person name="Kitts P."/>
            <person name="Koonin E.V."/>
            <person name="Korf I."/>
            <person name="Kulp D."/>
            <person name="Lancet D."/>
            <person name="Lowe T.M."/>
            <person name="McLysaght A."/>
            <person name="Mikkelsen T."/>
            <person name="Moran J.V."/>
            <person name="Mulder N."/>
            <person name="Pollara V.J."/>
            <person name="Ponting C.P."/>
            <person name="Schuler G."/>
            <person name="Schultz J."/>
            <person name="Slater G."/>
            <person name="Smit A.F."/>
            <person name="Stupka E."/>
            <person name="Szustakowski J."/>
            <person name="Thierry-Mieg D."/>
            <person name="Thierry-Mieg J."/>
            <person name="Wagner L."/>
            <person name="Wallis J."/>
            <person name="Wheeler R."/>
            <person name="Williams A."/>
            <person name="Wolf Y.I."/>
            <person name="Wolfe K.H."/>
            <person name="Yang S.P."/>
            <person name="Yeh R.F."/>
            <person name="Collins F."/>
            <person name="Guyer M.S."/>
            <person name="Peterson J."/>
            <person name="Felsenfeld A."/>
            <person name="Wetterstrand K.A."/>
            <person name="Patrinos A."/>
            <person name="Morgan M.J."/>
            <person name="de Jong P."/>
            <person name="Catanese J.J."/>
            <person name="Osoegawa K."/>
            <person name="Shizuya H."/>
            <person name="Choi S."/>
            <person name="Chen Y.J."/>
        </authorList>
    </citation>
    <scope>NUCLEOTIDE SEQUENCE [LARGE SCALE GENOMIC DNA]</scope>
</reference>
<evidence type="ECO:0007829" key="4">
    <source>
        <dbReference type="ProteomicsDB" id="A0A7I2V4L3"/>
    </source>
</evidence>
<dbReference type="EMBL" id="AL590708">
    <property type="status" value="NOT_ANNOTATED_CDS"/>
    <property type="molecule type" value="Genomic_DNA"/>
</dbReference>
<sequence>MDPAARVVRALWPGGCALAWRLGGRPQPLLPTQSRAGFAGAAGGPSPVAAARKGSPRLLGAAALALGGALGLYHTARWHLRAQDLHAERSAAQRHFRRLLWKTPLGAGPGPGGARSRSLFRLLPAALPVQPPAADPVPVQDVSLLQQGPSLPRLPCPALPGGGGEPCAQG</sequence>
<evidence type="ECO:0000313" key="1">
    <source>
        <dbReference type="Ensembl" id="ENSP00000504019.1"/>
    </source>
</evidence>
<name>A0A7I2V4L3_HUMAN</name>
<dbReference type="HGNC" id="HGNC:17822">
    <property type="gene designation" value="PTGES2"/>
</dbReference>
<dbReference type="AlphaFoldDB" id="A0A7I2V4L3"/>
<keyword evidence="2" id="KW-1185">Reference proteome</keyword>
<reference evidence="1 2" key="2">
    <citation type="journal article" date="2004" name="Nature">
        <title>DNA sequence and analysis of human chromosome 9.</title>
        <authorList>
            <person name="Humphray S.J."/>
            <person name="Oliver K."/>
            <person name="Hunt A.R."/>
            <person name="Plumb R.W."/>
            <person name="Loveland J.E."/>
            <person name="Howe K.L."/>
            <person name="Andrews T.D."/>
            <person name="Searle S."/>
            <person name="Hunt S.E."/>
            <person name="Scott C.E."/>
            <person name="Jones M.C."/>
            <person name="Ainscough R."/>
            <person name="Almeida J.P."/>
            <person name="Ambrose K.D."/>
            <person name="Ashwell R.I."/>
            <person name="Babbage A.K."/>
            <person name="Babbage S."/>
            <person name="Bagguley C.L."/>
            <person name="Bailey J."/>
            <person name="Banerjee R."/>
            <person name="Barker D.J."/>
            <person name="Barlow K.F."/>
            <person name="Bates K."/>
            <person name="Beasley H."/>
            <person name="Beasley O."/>
            <person name="Bird C.P."/>
            <person name="Bray-Allen S."/>
            <person name="Brown A.J."/>
            <person name="Brown J.Y."/>
            <person name="Burford D."/>
            <person name="Burrill W."/>
            <person name="Burton J."/>
            <person name="Carder C."/>
            <person name="Carter N.P."/>
            <person name="Chapman J.C."/>
            <person name="Chen Y."/>
            <person name="Clarke G."/>
            <person name="Clark S.Y."/>
            <person name="Clee C.M."/>
            <person name="Clegg S."/>
            <person name="Collier R.E."/>
            <person name="Corby N."/>
            <person name="Crosier M."/>
            <person name="Cummings A.T."/>
            <person name="Davies J."/>
            <person name="Dhami P."/>
            <person name="Dunn M."/>
            <person name="Dutta I."/>
            <person name="Dyer L.W."/>
            <person name="Earthrowl M.E."/>
            <person name="Faulkner L."/>
            <person name="Fleming C.J."/>
            <person name="Frankish A."/>
            <person name="Frankland J.A."/>
            <person name="French L."/>
            <person name="Fricker D.G."/>
            <person name="Garner P."/>
            <person name="Garnett J."/>
            <person name="Ghori J."/>
            <person name="Gilbert J.G."/>
            <person name="Glison C."/>
            <person name="Grafham D.V."/>
            <person name="Gribble S."/>
            <person name="Griffiths C."/>
            <person name="Griffiths-Jones S."/>
            <person name="Grocock R."/>
            <person name="Guy J."/>
            <person name="Hall R.E."/>
            <person name="Hammond S."/>
            <person name="Harley J.L."/>
            <person name="Harrison E.S."/>
            <person name="Hart E.A."/>
            <person name="Heath P.D."/>
            <person name="Henderson C.D."/>
            <person name="Hopkins B.L."/>
            <person name="Howard P.J."/>
            <person name="Howden P.J."/>
            <person name="Huckle E."/>
            <person name="Johnson C."/>
            <person name="Johnson D."/>
            <person name="Joy A.A."/>
            <person name="Kay M."/>
            <person name="Keenan S."/>
            <person name="Kershaw J.K."/>
            <person name="Kimberley A.M."/>
            <person name="King A."/>
            <person name="Knights A."/>
            <person name="Laird G.K."/>
            <person name="Langford C."/>
            <person name="Lawlor S."/>
            <person name="Leongamornlert D.A."/>
            <person name="Leversha M."/>
            <person name="Lloyd C."/>
            <person name="Lloyd D.M."/>
            <person name="Lovell J."/>
            <person name="Martin S."/>
            <person name="Mashreghi-Mohammadi M."/>
            <person name="Matthews L."/>
            <person name="McLaren S."/>
            <person name="McLay K.E."/>
            <person name="McMurray A."/>
            <person name="Milne S."/>
            <person name="Nickerson T."/>
            <person name="Nisbett J."/>
            <person name="Nordsiek G."/>
            <person name="Pearce A.V."/>
            <person name="Peck A.I."/>
            <person name="Porter K.M."/>
            <person name="Pandian R."/>
            <person name="Pelan S."/>
            <person name="Phillimore B."/>
            <person name="Povey S."/>
            <person name="Ramsey Y."/>
            <person name="Rand V."/>
            <person name="Scharfe M."/>
            <person name="Sehra H.K."/>
            <person name="Shownkeen R."/>
            <person name="Sims S.K."/>
            <person name="Skuce C.D."/>
            <person name="Smith M."/>
            <person name="Steward C.A."/>
            <person name="Swarbreck D."/>
            <person name="Sycamore N."/>
            <person name="Tester J."/>
            <person name="Thorpe A."/>
            <person name="Tracey A."/>
            <person name="Tromans A."/>
            <person name="Thomas D.W."/>
            <person name="Wall M."/>
            <person name="Wallis J.M."/>
            <person name="West A.P."/>
            <person name="Whitehead S.L."/>
            <person name="Willey D.L."/>
            <person name="Williams S.A."/>
            <person name="Wilming L."/>
            <person name="Wray P.W."/>
            <person name="Young L."/>
            <person name="Ashurst J.L."/>
            <person name="Coulson A."/>
            <person name="Blocker H."/>
            <person name="Durbin R."/>
            <person name="Sulston J.E."/>
            <person name="Hubbard T."/>
            <person name="Jackson M.J."/>
            <person name="Bentley D.R."/>
            <person name="Beck S."/>
            <person name="Rogers J."/>
            <person name="Dunham I."/>
        </authorList>
    </citation>
    <scope>NUCLEOTIDE SEQUENCE [LARGE SCALE GENOMIC DNA]</scope>
</reference>
<keyword evidence="3 4" id="KW-1267">Proteomics identification</keyword>
<reference evidence="1" key="4">
    <citation type="submission" date="2025-08" db="UniProtKB">
        <authorList>
            <consortium name="Ensembl"/>
        </authorList>
    </citation>
    <scope>IDENTIFICATION</scope>
</reference>